<dbReference type="SUPFAM" id="SSF53335">
    <property type="entry name" value="S-adenosyl-L-methionine-dependent methyltransferases"/>
    <property type="match status" value="1"/>
</dbReference>
<dbReference type="Pfam" id="PF08241">
    <property type="entry name" value="Methyltransf_11"/>
    <property type="match status" value="1"/>
</dbReference>
<dbReference type="GO" id="GO:0008757">
    <property type="term" value="F:S-adenosylmethionine-dependent methyltransferase activity"/>
    <property type="evidence" value="ECO:0007669"/>
    <property type="project" value="InterPro"/>
</dbReference>
<feature type="domain" description="Methyltransferase type 11" evidence="1">
    <location>
        <begin position="137"/>
        <end position="218"/>
    </location>
</feature>
<keyword evidence="2" id="KW-0489">Methyltransferase</keyword>
<proteinExistence type="predicted"/>
<dbReference type="GO" id="GO:0032259">
    <property type="term" value="P:methylation"/>
    <property type="evidence" value="ECO:0007669"/>
    <property type="project" value="UniProtKB-KW"/>
</dbReference>
<dbReference type="AlphaFoldDB" id="A0A5D0MCS7"/>
<keyword evidence="3" id="KW-1185">Reference proteome</keyword>
<accession>A0A5D0MCS7</accession>
<sequence>MKNKLMNNQIKNLFTCPSCSFEFKIKENKLICTDCGNEYEIDDNLIDFGVKQQRFVNNWGGTADEDEAMEWITNLIEEGYLIEEDLQWLQKNVNEDAIESSWKQALEEIRGEYYNPDNDVIVDLASGMGSVFNNGMDFKKLEGKTVILTDLSRKILEDVRDRLKEKTQNINMIYAVCDVGNLPLKDNSVDFISSVGVFANAFSGKDILGELKRILKPSKRFKLFEFLNIEGSRSQKLKEKIANEDILSTVERFKIGFEEIDLKKFEIDKLYEGVAHMEGDLLPLKDEKGVWALIRAVNCQ</sequence>
<name>A0A5D0MCS7_9BACT</name>
<dbReference type="Gene3D" id="3.40.50.150">
    <property type="entry name" value="Vaccinia Virus protein VP39"/>
    <property type="match status" value="1"/>
</dbReference>
<dbReference type="InterPro" id="IPR013216">
    <property type="entry name" value="Methyltransf_11"/>
</dbReference>
<dbReference type="InterPro" id="IPR029063">
    <property type="entry name" value="SAM-dependent_MTases_sf"/>
</dbReference>
<evidence type="ECO:0000313" key="3">
    <source>
        <dbReference type="Proteomes" id="UP000324143"/>
    </source>
</evidence>
<reference evidence="2" key="1">
    <citation type="submission" date="2019-08" db="EMBL/GenBank/DDBJ databases">
        <title>Genomic characterization of a novel candidate phylum (ARYD3) from a high temperature, high salinity tertiary oil reservoir in north central Oklahoma, USA.</title>
        <authorList>
            <person name="Youssef N.H."/>
            <person name="Yadav A."/>
            <person name="Elshahed M.S."/>
        </authorList>
    </citation>
    <scope>NUCLEOTIDE SEQUENCE [LARGE SCALE GENOMIC DNA]</scope>
    <source>
        <strain evidence="2">ARYD3</strain>
    </source>
</reference>
<evidence type="ECO:0000259" key="1">
    <source>
        <dbReference type="Pfam" id="PF08241"/>
    </source>
</evidence>
<evidence type="ECO:0000313" key="2">
    <source>
        <dbReference type="EMBL" id="TYB31564.1"/>
    </source>
</evidence>
<dbReference type="EMBL" id="VSIX01000032">
    <property type="protein sequence ID" value="TYB31564.1"/>
    <property type="molecule type" value="Genomic_DNA"/>
</dbReference>
<protein>
    <submittedName>
        <fullName evidence="2">Class I SAM-dependent methyltransferase</fullName>
    </submittedName>
</protein>
<gene>
    <name evidence="2" type="ORF">FXF47_02930</name>
</gene>
<organism evidence="2 3">
    <name type="scientific">Candidatus Mcinerneyibacterium aminivorans</name>
    <dbReference type="NCBI Taxonomy" id="2703815"/>
    <lineage>
        <taxon>Bacteria</taxon>
        <taxon>Candidatus Macinerneyibacteriota</taxon>
        <taxon>Candidatus Mcinerneyibacteria</taxon>
        <taxon>Candidatus Mcinerneyibacteriales</taxon>
        <taxon>Candidatus Mcinerneyibacteriaceae</taxon>
        <taxon>Candidatus Mcinerneyibacterium</taxon>
    </lineage>
</organism>
<keyword evidence="2" id="KW-0808">Transferase</keyword>
<dbReference type="Proteomes" id="UP000324143">
    <property type="component" value="Unassembled WGS sequence"/>
</dbReference>
<comment type="caution">
    <text evidence="2">The sequence shown here is derived from an EMBL/GenBank/DDBJ whole genome shotgun (WGS) entry which is preliminary data.</text>
</comment>